<keyword evidence="2" id="KW-0408">Iron</keyword>
<evidence type="ECO:0000259" key="3">
    <source>
        <dbReference type="Pfam" id="PF14226"/>
    </source>
</evidence>
<dbReference type="PANTHER" id="PTHR47991">
    <property type="entry name" value="OXOGLUTARATE/IRON-DEPENDENT DIOXYGENASE"/>
    <property type="match status" value="1"/>
</dbReference>
<dbReference type="InterPro" id="IPR026992">
    <property type="entry name" value="DIOX_N"/>
</dbReference>
<reference evidence="4 5" key="1">
    <citation type="submission" date="2024-02" db="EMBL/GenBank/DDBJ databases">
        <authorList>
            <person name="Vignale AGUSTIN F."/>
            <person name="Sosa J E."/>
            <person name="Modenutti C."/>
        </authorList>
    </citation>
    <scope>NUCLEOTIDE SEQUENCE [LARGE SCALE GENOMIC DNA]</scope>
</reference>
<dbReference type="EMBL" id="CAUOFW020004053">
    <property type="protein sequence ID" value="CAK9163531.1"/>
    <property type="molecule type" value="Genomic_DNA"/>
</dbReference>
<keyword evidence="1" id="KW-0479">Metal-binding</keyword>
<evidence type="ECO:0000256" key="1">
    <source>
        <dbReference type="ARBA" id="ARBA00022723"/>
    </source>
</evidence>
<accession>A0ABC8T269</accession>
<dbReference type="Pfam" id="PF14226">
    <property type="entry name" value="DIOX_N"/>
    <property type="match status" value="1"/>
</dbReference>
<dbReference type="AlphaFoldDB" id="A0ABC8T269"/>
<evidence type="ECO:0000313" key="5">
    <source>
        <dbReference type="Proteomes" id="UP001642360"/>
    </source>
</evidence>
<feature type="domain" description="Non-haem dioxygenase N-terminal" evidence="3">
    <location>
        <begin position="50"/>
        <end position="161"/>
    </location>
</feature>
<proteinExistence type="predicted"/>
<name>A0ABC8T269_9AQUA</name>
<dbReference type="SUPFAM" id="SSF51197">
    <property type="entry name" value="Clavaminate synthase-like"/>
    <property type="match status" value="1"/>
</dbReference>
<dbReference type="Proteomes" id="UP001642360">
    <property type="component" value="Unassembled WGS sequence"/>
</dbReference>
<keyword evidence="5" id="KW-1185">Reference proteome</keyword>
<gene>
    <name evidence="4" type="ORF">ILEXP_LOCUS32581</name>
</gene>
<dbReference type="Gene3D" id="2.60.120.330">
    <property type="entry name" value="B-lactam Antibiotic, Isopenicillin N Synthase, Chain"/>
    <property type="match status" value="1"/>
</dbReference>
<dbReference type="GO" id="GO:0046872">
    <property type="term" value="F:metal ion binding"/>
    <property type="evidence" value="ECO:0007669"/>
    <property type="project" value="UniProtKB-KW"/>
</dbReference>
<organism evidence="4 5">
    <name type="scientific">Ilex paraguariensis</name>
    <name type="common">yerba mate</name>
    <dbReference type="NCBI Taxonomy" id="185542"/>
    <lineage>
        <taxon>Eukaryota</taxon>
        <taxon>Viridiplantae</taxon>
        <taxon>Streptophyta</taxon>
        <taxon>Embryophyta</taxon>
        <taxon>Tracheophyta</taxon>
        <taxon>Spermatophyta</taxon>
        <taxon>Magnoliopsida</taxon>
        <taxon>eudicotyledons</taxon>
        <taxon>Gunneridae</taxon>
        <taxon>Pentapetalae</taxon>
        <taxon>asterids</taxon>
        <taxon>campanulids</taxon>
        <taxon>Aquifoliales</taxon>
        <taxon>Aquifoliaceae</taxon>
        <taxon>Ilex</taxon>
    </lineage>
</organism>
<comment type="caution">
    <text evidence="4">The sequence shown here is derived from an EMBL/GenBank/DDBJ whole genome shotgun (WGS) entry which is preliminary data.</text>
</comment>
<dbReference type="InterPro" id="IPR050295">
    <property type="entry name" value="Plant_2OG-oxidoreductases"/>
</dbReference>
<dbReference type="InterPro" id="IPR027443">
    <property type="entry name" value="IPNS-like_sf"/>
</dbReference>
<evidence type="ECO:0000313" key="4">
    <source>
        <dbReference type="EMBL" id="CAK9163531.1"/>
    </source>
</evidence>
<evidence type="ECO:0000256" key="2">
    <source>
        <dbReference type="ARBA" id="ARBA00023004"/>
    </source>
</evidence>
<protein>
    <recommendedName>
        <fullName evidence="3">Non-haem dioxygenase N-terminal domain-containing protein</fullName>
    </recommendedName>
</protein>
<sequence length="166" mass="18714">MAATTLPSMVEVESPSKPVQELAKNSRNEFPERYIYKGGNIDLSLPVLDVPVVDLSLLSSSSPAGEEQLIKLNSALNFCGCFQAINHGMTSSFLDQVHNVGKQFFALPIEEKQKYSRTVDDIEGYGNDSVLSENQTLDWTDRLYLIVNPEDQRKLKFWPKNPESFR</sequence>